<dbReference type="Proteomes" id="UP001161325">
    <property type="component" value="Unassembled WGS sequence"/>
</dbReference>
<sequence length="376" mass="40987">MSHHRLVSRAGLGLALGLMAAPVSGVSAQEVLERLELHGALNAGYGRADSIGVFGIPQKGTSDYRVFTLQGRFALTPKDHIVAQVFNRRLGASPLAGAIADVTMQWAYWQHKEGDFTVKVGRNPLPRGLLNEVRYIGTVIPFFRPPTELQLEAFDAIDGAVVSYRHELPFGIGFEQHAFAGGSENRTVASTAQGQQLRIARTENMFGGQSYLTLPVANAKLGLYGARYGFIQTTGRGYRSNVMGSAEATVSIFKLQTEHGRITGYGPVNDNRSGYTWLTTRLHDRFAIAGQHAYTIRKLYATNPAANRMYMDTRTAGVAGVFSLTGSTVLKLEHHWREGYAFDTSVPVIRSQTPTSVVMAPASKTRYILASVAASF</sequence>
<dbReference type="EMBL" id="BRXS01000001">
    <property type="protein sequence ID" value="GLC23726.1"/>
    <property type="molecule type" value="Genomic_DNA"/>
</dbReference>
<feature type="chain" id="PRO_5041364918" description="Porin" evidence="1">
    <location>
        <begin position="21"/>
        <end position="376"/>
    </location>
</feature>
<evidence type="ECO:0008006" key="4">
    <source>
        <dbReference type="Google" id="ProtNLM"/>
    </source>
</evidence>
<evidence type="ECO:0000313" key="2">
    <source>
        <dbReference type="EMBL" id="GLC23726.1"/>
    </source>
</evidence>
<keyword evidence="3" id="KW-1185">Reference proteome</keyword>
<proteinExistence type="predicted"/>
<organism evidence="2 3">
    <name type="scientific">Roseisolibacter agri</name>
    <dbReference type="NCBI Taxonomy" id="2014610"/>
    <lineage>
        <taxon>Bacteria</taxon>
        <taxon>Pseudomonadati</taxon>
        <taxon>Gemmatimonadota</taxon>
        <taxon>Gemmatimonadia</taxon>
        <taxon>Gemmatimonadales</taxon>
        <taxon>Gemmatimonadaceae</taxon>
        <taxon>Roseisolibacter</taxon>
    </lineage>
</organism>
<accession>A0AA37V562</accession>
<feature type="signal peptide" evidence="1">
    <location>
        <begin position="1"/>
        <end position="20"/>
    </location>
</feature>
<reference evidence="2" key="1">
    <citation type="submission" date="2022-08" db="EMBL/GenBank/DDBJ databases">
        <title>Draft genome sequencing of Roseisolibacter agri AW1220.</title>
        <authorList>
            <person name="Tobiishi Y."/>
            <person name="Tonouchi A."/>
        </authorList>
    </citation>
    <scope>NUCLEOTIDE SEQUENCE</scope>
    <source>
        <strain evidence="2">AW1220</strain>
    </source>
</reference>
<dbReference type="AlphaFoldDB" id="A0AA37V562"/>
<gene>
    <name evidence="2" type="ORF">rosag_02390</name>
</gene>
<keyword evidence="1" id="KW-0732">Signal</keyword>
<comment type="caution">
    <text evidence="2">The sequence shown here is derived from an EMBL/GenBank/DDBJ whole genome shotgun (WGS) entry which is preliminary data.</text>
</comment>
<name>A0AA37V562_9BACT</name>
<evidence type="ECO:0000313" key="3">
    <source>
        <dbReference type="Proteomes" id="UP001161325"/>
    </source>
</evidence>
<dbReference type="RefSeq" id="WP_284348170.1">
    <property type="nucleotide sequence ID" value="NZ_BRXS01000001.1"/>
</dbReference>
<evidence type="ECO:0000256" key="1">
    <source>
        <dbReference type="SAM" id="SignalP"/>
    </source>
</evidence>
<protein>
    <recommendedName>
        <fullName evidence="4">Porin</fullName>
    </recommendedName>
</protein>